<keyword evidence="1" id="KW-0732">Signal</keyword>
<feature type="chain" id="PRO_5009308414" evidence="1">
    <location>
        <begin position="18"/>
        <end position="90"/>
    </location>
</feature>
<dbReference type="PANTHER" id="PTHR36950">
    <property type="entry name" value="PROTEIN CBG24898-RELATED"/>
    <property type="match status" value="1"/>
</dbReference>
<proteinExistence type="predicted"/>
<keyword evidence="2" id="KW-1185">Reference proteome</keyword>
<feature type="signal peptide" evidence="1">
    <location>
        <begin position="1"/>
        <end position="17"/>
    </location>
</feature>
<evidence type="ECO:0000313" key="3">
    <source>
        <dbReference type="WBParaSite" id="Csp11.Scaffold629.g14862.t1"/>
    </source>
</evidence>
<dbReference type="PANTHER" id="PTHR36950:SF5">
    <property type="entry name" value="SAPOSIN B-TYPE DOMAIN-CONTAINING PROTEIN"/>
    <property type="match status" value="1"/>
</dbReference>
<name>A0A1I7U4U6_9PELO</name>
<evidence type="ECO:0000313" key="2">
    <source>
        <dbReference type="Proteomes" id="UP000095282"/>
    </source>
</evidence>
<organism evidence="2 3">
    <name type="scientific">Caenorhabditis tropicalis</name>
    <dbReference type="NCBI Taxonomy" id="1561998"/>
    <lineage>
        <taxon>Eukaryota</taxon>
        <taxon>Metazoa</taxon>
        <taxon>Ecdysozoa</taxon>
        <taxon>Nematoda</taxon>
        <taxon>Chromadorea</taxon>
        <taxon>Rhabditida</taxon>
        <taxon>Rhabditina</taxon>
        <taxon>Rhabditomorpha</taxon>
        <taxon>Rhabditoidea</taxon>
        <taxon>Rhabditidae</taxon>
        <taxon>Peloderinae</taxon>
        <taxon>Caenorhabditis</taxon>
    </lineage>
</organism>
<evidence type="ECO:0000256" key="1">
    <source>
        <dbReference type="SAM" id="SignalP"/>
    </source>
</evidence>
<reference evidence="3" key="1">
    <citation type="submission" date="2016-11" db="UniProtKB">
        <authorList>
            <consortium name="WormBaseParasite"/>
        </authorList>
    </citation>
    <scope>IDENTIFICATION</scope>
</reference>
<dbReference type="AlphaFoldDB" id="A0A1I7U4U6"/>
<dbReference type="WBParaSite" id="Csp11.Scaffold629.g14862.t1">
    <property type="protein sequence ID" value="Csp11.Scaffold629.g14862.t1"/>
    <property type="gene ID" value="Csp11.Scaffold629.g14862"/>
</dbReference>
<dbReference type="eggNOG" id="ENOG502TIZR">
    <property type="taxonomic scope" value="Eukaryota"/>
</dbReference>
<protein>
    <submittedName>
        <fullName evidence="3">Saposin B-type domain-containing protein</fullName>
    </submittedName>
</protein>
<dbReference type="Proteomes" id="UP000095282">
    <property type="component" value="Unplaced"/>
</dbReference>
<accession>A0A1I7U4U6</accession>
<sequence>MKLLLLLLLALFAMTTAETDLCFVCSGFIKIPEDWEGAKELLGMGCNSFGNAAFACKGVLDAADLTESYPKMYPHILELKNIGCKYFCHV</sequence>